<evidence type="ECO:0000313" key="4">
    <source>
        <dbReference type="EMBL" id="VXD21964.1"/>
    </source>
</evidence>
<evidence type="ECO:0000256" key="2">
    <source>
        <dbReference type="SAM" id="Coils"/>
    </source>
</evidence>
<comment type="caution">
    <text evidence="4">The sequence shown here is derived from an EMBL/GenBank/DDBJ whole genome shotgun (WGS) entry which is preliminary data.</text>
</comment>
<name>A0A7Z9BVN6_9CYAN</name>
<protein>
    <recommendedName>
        <fullName evidence="3">Serpin domain-containing protein</fullName>
    </recommendedName>
</protein>
<dbReference type="PANTHER" id="PTHR11461:SF211">
    <property type="entry name" value="GH10112P-RELATED"/>
    <property type="match status" value="1"/>
</dbReference>
<sequence length="543" mass="63454">MINSLNPVSDAINSLGLNLYHQLSQDNKNKPNNLFLSPYSIFIPLLMALEGANGETAQQMRAVLCLPENVSNAESLDSPWLTENVHPMVAELTRNLINLVTESSENKLAINNQIKELEENLKLIQKQSDDYRHLSYEAEMNYSKQRQIIHEQCYENYNQVKAITDPKIKQEQAEIEQHLKEIGKQAQELYKIRLQELQKQPNAQTLEYYRSYQEHLWQEEQSTAEQLNLLYKQGIPVEIAIANSIWQEKKVDFKPTFLETLNQFYGEVVHPVDFTQSEQVRLEINQWIENNTGQKIKDCLKPEDINPTTILVLINAIYFRGNWLHEFNPQNTHDQDFTQLEGTKIKIPFMNMREEKFNYGCFNVEQGEKSKFFQTRLDEQERVPQVQIIELPYRNQQFSMVILLPAAHDQLPFLESQLSYEKLNQWLAQLSPTSCNLLMPKFKIETRFSLKKYLSDLGMPRAFNANAQFQKMYDGEIQIDEVIHQTFLEVDEEGTKAAAVTALISRCFSVPDYEDFYADQPFLFFIRDRNTDLILFLGRFMGC</sequence>
<dbReference type="SMART" id="SM00093">
    <property type="entry name" value="SERPIN"/>
    <property type="match status" value="1"/>
</dbReference>
<evidence type="ECO:0000313" key="5">
    <source>
        <dbReference type="Proteomes" id="UP000182190"/>
    </source>
</evidence>
<feature type="domain" description="Serpin" evidence="3">
    <location>
        <begin position="17"/>
        <end position="543"/>
    </location>
</feature>
<dbReference type="InterPro" id="IPR000215">
    <property type="entry name" value="Serpin_fam"/>
</dbReference>
<dbReference type="GO" id="GO:0004867">
    <property type="term" value="F:serine-type endopeptidase inhibitor activity"/>
    <property type="evidence" value="ECO:0007669"/>
    <property type="project" value="InterPro"/>
</dbReference>
<dbReference type="RefSeq" id="WP_197046331.1">
    <property type="nucleotide sequence ID" value="NZ_LR735013.1"/>
</dbReference>
<dbReference type="AlphaFoldDB" id="A0A7Z9BVN6"/>
<dbReference type="Gene3D" id="2.30.39.10">
    <property type="entry name" value="Alpha-1-antitrypsin, domain 1"/>
    <property type="match status" value="1"/>
</dbReference>
<gene>
    <name evidence="4" type="ORF">PL9631_600045</name>
</gene>
<evidence type="ECO:0000256" key="1">
    <source>
        <dbReference type="RuleBase" id="RU000411"/>
    </source>
</evidence>
<dbReference type="PROSITE" id="PS00284">
    <property type="entry name" value="SERPIN"/>
    <property type="match status" value="1"/>
</dbReference>
<dbReference type="EMBL" id="CZCS02000202">
    <property type="protein sequence ID" value="VXD21964.1"/>
    <property type="molecule type" value="Genomic_DNA"/>
</dbReference>
<keyword evidence="2" id="KW-0175">Coiled coil</keyword>
<feature type="coiled-coil region" evidence="2">
    <location>
        <begin position="100"/>
        <end position="134"/>
    </location>
</feature>
<dbReference type="SUPFAM" id="SSF56574">
    <property type="entry name" value="Serpins"/>
    <property type="match status" value="1"/>
</dbReference>
<dbReference type="CDD" id="cd19590">
    <property type="entry name" value="serpin_thermopin-like"/>
    <property type="match status" value="1"/>
</dbReference>
<dbReference type="InterPro" id="IPR023796">
    <property type="entry name" value="Serpin_dom"/>
</dbReference>
<keyword evidence="5" id="KW-1185">Reference proteome</keyword>
<evidence type="ECO:0000259" key="3">
    <source>
        <dbReference type="SMART" id="SM00093"/>
    </source>
</evidence>
<dbReference type="InterPro" id="IPR042185">
    <property type="entry name" value="Serpin_sf_2"/>
</dbReference>
<accession>A0A7Z9BVN6</accession>
<reference evidence="4" key="1">
    <citation type="submission" date="2019-10" db="EMBL/GenBank/DDBJ databases">
        <authorList>
            <consortium name="Genoscope - CEA"/>
            <person name="William W."/>
        </authorList>
    </citation>
    <scope>NUCLEOTIDE SEQUENCE [LARGE SCALE GENOMIC DNA]</scope>
    <source>
        <strain evidence="4">BBR_PRJEB10994</strain>
    </source>
</reference>
<dbReference type="GO" id="GO:0005615">
    <property type="term" value="C:extracellular space"/>
    <property type="evidence" value="ECO:0007669"/>
    <property type="project" value="InterPro"/>
</dbReference>
<dbReference type="Proteomes" id="UP000182190">
    <property type="component" value="Unassembled WGS sequence"/>
</dbReference>
<dbReference type="Pfam" id="PF00079">
    <property type="entry name" value="Serpin"/>
    <property type="match status" value="2"/>
</dbReference>
<organism evidence="4 5">
    <name type="scientific">Planktothrix paucivesiculata PCC 9631</name>
    <dbReference type="NCBI Taxonomy" id="671071"/>
    <lineage>
        <taxon>Bacteria</taxon>
        <taxon>Bacillati</taxon>
        <taxon>Cyanobacteriota</taxon>
        <taxon>Cyanophyceae</taxon>
        <taxon>Oscillatoriophycideae</taxon>
        <taxon>Oscillatoriales</taxon>
        <taxon>Microcoleaceae</taxon>
        <taxon>Planktothrix</taxon>
    </lineage>
</organism>
<proteinExistence type="inferred from homology"/>
<dbReference type="PANTHER" id="PTHR11461">
    <property type="entry name" value="SERINE PROTEASE INHIBITOR, SERPIN"/>
    <property type="match status" value="1"/>
</dbReference>
<dbReference type="InterPro" id="IPR042178">
    <property type="entry name" value="Serpin_sf_1"/>
</dbReference>
<dbReference type="Gene3D" id="3.30.497.10">
    <property type="entry name" value="Antithrombin, subunit I, domain 2"/>
    <property type="match status" value="2"/>
</dbReference>
<dbReference type="InterPro" id="IPR023795">
    <property type="entry name" value="Serpin_CS"/>
</dbReference>
<dbReference type="InterPro" id="IPR036186">
    <property type="entry name" value="Serpin_sf"/>
</dbReference>
<comment type="similarity">
    <text evidence="1">Belongs to the serpin family.</text>
</comment>